<dbReference type="AlphaFoldDB" id="A0A8W7Q156"/>
<keyword evidence="7" id="KW-0413">Isomerase</keyword>
<dbReference type="GO" id="GO:0000162">
    <property type="term" value="P:L-tryptophan biosynthetic process"/>
    <property type="evidence" value="ECO:0007669"/>
    <property type="project" value="UniProtKB-KW"/>
</dbReference>
<reference evidence="10" key="1">
    <citation type="submission" date="2022-08" db="UniProtKB">
        <authorList>
            <consortium name="EnsemblMetazoa"/>
        </authorList>
    </citation>
    <scope>IDENTIFICATION</scope>
</reference>
<dbReference type="HAMAP" id="MF_00135">
    <property type="entry name" value="PRAI"/>
    <property type="match status" value="1"/>
</dbReference>
<keyword evidence="8" id="KW-0812">Transmembrane</keyword>
<keyword evidence="8" id="KW-0472">Membrane</keyword>
<evidence type="ECO:0000313" key="10">
    <source>
        <dbReference type="EnsemblMetazoa" id="ACOM041645-PA.1"/>
    </source>
</evidence>
<dbReference type="SUPFAM" id="SSF51366">
    <property type="entry name" value="Ribulose-phoshate binding barrel"/>
    <property type="match status" value="1"/>
</dbReference>
<evidence type="ECO:0000256" key="2">
    <source>
        <dbReference type="ARBA" id="ARBA00007571"/>
    </source>
</evidence>
<feature type="transmembrane region" description="Helical" evidence="8">
    <location>
        <begin position="20"/>
        <end position="41"/>
    </location>
</feature>
<comment type="pathway">
    <text evidence="1">Amino-acid biosynthesis; L-tryptophan biosynthesis; L-tryptophan from chorismate: step 3/5.</text>
</comment>
<sequence>LGTDAIGLVFYQKSPRNVSIAQAQAVIAALPPFVSVVALFVNPEREWVEEVLAHCSIDMLQFHGEESAEFCRSFRRPYLKAVRVKPGLDLTAAAAQYPGRARAVDRCLLSKARTVAPGPRLTGLCCRKTCPCR</sequence>
<evidence type="ECO:0000256" key="3">
    <source>
        <dbReference type="ARBA" id="ARBA00012572"/>
    </source>
</evidence>
<keyword evidence="4" id="KW-0028">Amino-acid biosynthesis</keyword>
<dbReference type="PANTHER" id="PTHR42894:SF1">
    <property type="entry name" value="N-(5'-PHOSPHORIBOSYL)ANTHRANILATE ISOMERASE"/>
    <property type="match status" value="1"/>
</dbReference>
<dbReference type="EnsemblMetazoa" id="ACOM041645-RA">
    <property type="protein sequence ID" value="ACOM041645-PA.1"/>
    <property type="gene ID" value="ACOM041645"/>
</dbReference>
<accession>A0A8W7Q156</accession>
<dbReference type="PANTHER" id="PTHR42894">
    <property type="entry name" value="N-(5'-PHOSPHORIBOSYL)ANTHRANILATE ISOMERASE"/>
    <property type="match status" value="1"/>
</dbReference>
<evidence type="ECO:0000256" key="8">
    <source>
        <dbReference type="SAM" id="Phobius"/>
    </source>
</evidence>
<evidence type="ECO:0000256" key="6">
    <source>
        <dbReference type="ARBA" id="ARBA00023141"/>
    </source>
</evidence>
<evidence type="ECO:0000259" key="9">
    <source>
        <dbReference type="Pfam" id="PF00697"/>
    </source>
</evidence>
<protein>
    <recommendedName>
        <fullName evidence="3">phosphoribosylanthranilate isomerase</fullName>
        <ecNumber evidence="3">5.3.1.24</ecNumber>
    </recommendedName>
</protein>
<dbReference type="GO" id="GO:0004640">
    <property type="term" value="F:phosphoribosylanthranilate isomerase activity"/>
    <property type="evidence" value="ECO:0007669"/>
    <property type="project" value="UniProtKB-EC"/>
</dbReference>
<keyword evidence="5" id="KW-0822">Tryptophan biosynthesis</keyword>
<keyword evidence="6" id="KW-0057">Aromatic amino acid biosynthesis</keyword>
<dbReference type="Pfam" id="PF00697">
    <property type="entry name" value="PRAI"/>
    <property type="match status" value="1"/>
</dbReference>
<dbReference type="InterPro" id="IPR044643">
    <property type="entry name" value="TrpF_fam"/>
</dbReference>
<proteinExistence type="inferred from homology"/>
<name>A0A8W7Q156_ANOCL</name>
<dbReference type="Proteomes" id="UP000075882">
    <property type="component" value="Unassembled WGS sequence"/>
</dbReference>
<evidence type="ECO:0000256" key="5">
    <source>
        <dbReference type="ARBA" id="ARBA00022822"/>
    </source>
</evidence>
<evidence type="ECO:0000256" key="4">
    <source>
        <dbReference type="ARBA" id="ARBA00022605"/>
    </source>
</evidence>
<evidence type="ECO:0000256" key="1">
    <source>
        <dbReference type="ARBA" id="ARBA00004664"/>
    </source>
</evidence>
<evidence type="ECO:0000256" key="7">
    <source>
        <dbReference type="ARBA" id="ARBA00023235"/>
    </source>
</evidence>
<dbReference type="EC" id="5.3.1.24" evidence="3"/>
<dbReference type="InterPro" id="IPR011060">
    <property type="entry name" value="RibuloseP-bd_barrel"/>
</dbReference>
<dbReference type="Gene3D" id="3.20.20.70">
    <property type="entry name" value="Aldolase class I"/>
    <property type="match status" value="1"/>
</dbReference>
<comment type="similarity">
    <text evidence="2">Belongs to the TrpF family.</text>
</comment>
<organism evidence="10">
    <name type="scientific">Anopheles coluzzii</name>
    <name type="common">African malaria mosquito</name>
    <dbReference type="NCBI Taxonomy" id="1518534"/>
    <lineage>
        <taxon>Eukaryota</taxon>
        <taxon>Metazoa</taxon>
        <taxon>Ecdysozoa</taxon>
        <taxon>Arthropoda</taxon>
        <taxon>Hexapoda</taxon>
        <taxon>Insecta</taxon>
        <taxon>Pterygota</taxon>
        <taxon>Neoptera</taxon>
        <taxon>Endopterygota</taxon>
        <taxon>Diptera</taxon>
        <taxon>Nematocera</taxon>
        <taxon>Culicoidea</taxon>
        <taxon>Culicidae</taxon>
        <taxon>Anophelinae</taxon>
        <taxon>Anopheles</taxon>
    </lineage>
</organism>
<feature type="domain" description="N-(5'phosphoribosyl) anthranilate isomerase (PRAI)" evidence="9">
    <location>
        <begin position="4"/>
        <end position="97"/>
    </location>
</feature>
<dbReference type="InterPro" id="IPR001240">
    <property type="entry name" value="PRAI_dom"/>
</dbReference>
<keyword evidence="8" id="KW-1133">Transmembrane helix</keyword>
<dbReference type="InterPro" id="IPR013785">
    <property type="entry name" value="Aldolase_TIM"/>
</dbReference>